<evidence type="ECO:0000313" key="1">
    <source>
        <dbReference type="EMBL" id="CAK7324944.1"/>
    </source>
</evidence>
<reference evidence="1 2" key="1">
    <citation type="submission" date="2024-01" db="EMBL/GenBank/DDBJ databases">
        <authorList>
            <person name="Waweru B."/>
        </authorList>
    </citation>
    <scope>NUCLEOTIDE SEQUENCE [LARGE SCALE GENOMIC DNA]</scope>
</reference>
<dbReference type="EMBL" id="CAWUPB010000809">
    <property type="protein sequence ID" value="CAK7324944.1"/>
    <property type="molecule type" value="Genomic_DNA"/>
</dbReference>
<sequence length="188" mass="20605">MAGHLSLIYSARPSRRGAPFHYHLLPFLSSRLFTHEDRRMLDFGCRRGRSTLWQDQSPGQTNPPPRRIVLCPPDPYRAKELLGLPLSENPSLSSLSTEHLLYSPKILKPPILPLLRPGMTNYLLASKSPTEDLAWASASPKGDGYDAAVKDLVERDAPGVVLKSGSSRSSLAAVLSLQFPAKQGSLPP</sequence>
<name>A0AAV1QWD5_9ROSI</name>
<comment type="caution">
    <text evidence="1">The sequence shown here is derived from an EMBL/GenBank/DDBJ whole genome shotgun (WGS) entry which is preliminary data.</text>
</comment>
<accession>A0AAV1QWD5</accession>
<keyword evidence="2" id="KW-1185">Reference proteome</keyword>
<gene>
    <name evidence="1" type="ORF">DCAF_LOCUS2615</name>
</gene>
<dbReference type="Proteomes" id="UP001314170">
    <property type="component" value="Unassembled WGS sequence"/>
</dbReference>
<organism evidence="1 2">
    <name type="scientific">Dovyalis caffra</name>
    <dbReference type="NCBI Taxonomy" id="77055"/>
    <lineage>
        <taxon>Eukaryota</taxon>
        <taxon>Viridiplantae</taxon>
        <taxon>Streptophyta</taxon>
        <taxon>Embryophyta</taxon>
        <taxon>Tracheophyta</taxon>
        <taxon>Spermatophyta</taxon>
        <taxon>Magnoliopsida</taxon>
        <taxon>eudicotyledons</taxon>
        <taxon>Gunneridae</taxon>
        <taxon>Pentapetalae</taxon>
        <taxon>rosids</taxon>
        <taxon>fabids</taxon>
        <taxon>Malpighiales</taxon>
        <taxon>Salicaceae</taxon>
        <taxon>Flacourtieae</taxon>
        <taxon>Dovyalis</taxon>
    </lineage>
</organism>
<evidence type="ECO:0000313" key="2">
    <source>
        <dbReference type="Proteomes" id="UP001314170"/>
    </source>
</evidence>
<protein>
    <submittedName>
        <fullName evidence="1">Uncharacterized protein</fullName>
    </submittedName>
</protein>
<dbReference type="AlphaFoldDB" id="A0AAV1QWD5"/>
<proteinExistence type="predicted"/>